<reference evidence="1 2" key="1">
    <citation type="submission" date="2020-07" db="EMBL/GenBank/DDBJ databases">
        <title>Vallitalea guaymasensis genome.</title>
        <authorList>
            <person name="Postec A."/>
        </authorList>
    </citation>
    <scope>NUCLEOTIDE SEQUENCE [LARGE SCALE GENOMIC DNA]</scope>
    <source>
        <strain evidence="1 2">Ra1766G1</strain>
    </source>
</reference>
<keyword evidence="2" id="KW-1185">Reference proteome</keyword>
<organism evidence="1 2">
    <name type="scientific">Vallitalea guaymasensis</name>
    <dbReference type="NCBI Taxonomy" id="1185412"/>
    <lineage>
        <taxon>Bacteria</taxon>
        <taxon>Bacillati</taxon>
        <taxon>Bacillota</taxon>
        <taxon>Clostridia</taxon>
        <taxon>Lachnospirales</taxon>
        <taxon>Vallitaleaceae</taxon>
        <taxon>Vallitalea</taxon>
    </lineage>
</organism>
<sequence>MEVIIDILSDIISVPLEKWDKLKSCYKIITASLLATIIIGACIYF</sequence>
<name>A0A8J8SCD7_9FIRM</name>
<accession>A0A8J8SCD7</accession>
<evidence type="ECO:0000313" key="2">
    <source>
        <dbReference type="Proteomes" id="UP000677305"/>
    </source>
</evidence>
<protein>
    <submittedName>
        <fullName evidence="1">Uncharacterized protein</fullName>
    </submittedName>
</protein>
<evidence type="ECO:0000313" key="1">
    <source>
        <dbReference type="EMBL" id="QUH29321.1"/>
    </source>
</evidence>
<dbReference type="Proteomes" id="UP000677305">
    <property type="component" value="Chromosome"/>
</dbReference>
<dbReference type="AlphaFoldDB" id="A0A8J8SCD7"/>
<dbReference type="EMBL" id="CP058561">
    <property type="protein sequence ID" value="QUH29321.1"/>
    <property type="molecule type" value="Genomic_DNA"/>
</dbReference>
<gene>
    <name evidence="1" type="ORF">HYG85_10435</name>
</gene>
<dbReference type="KEGG" id="vgu:HYG85_10435"/>
<dbReference type="RefSeq" id="WP_212693424.1">
    <property type="nucleotide sequence ID" value="NZ_CP058561.1"/>
</dbReference>
<proteinExistence type="predicted"/>